<accession>A0ABP4VF90</accession>
<evidence type="ECO:0000313" key="5">
    <source>
        <dbReference type="Proteomes" id="UP001501138"/>
    </source>
</evidence>
<comment type="catalytic activity">
    <reaction evidence="2">
        <text>oxidized coenzyme F420-(gamma-L-Glu)(n) + a quinol + H(+) = reduced coenzyme F420-(gamma-L-Glu)(n) + a quinone</text>
        <dbReference type="Rhea" id="RHEA:39663"/>
        <dbReference type="Rhea" id="RHEA-COMP:12939"/>
        <dbReference type="Rhea" id="RHEA-COMP:14378"/>
        <dbReference type="ChEBI" id="CHEBI:15378"/>
        <dbReference type="ChEBI" id="CHEBI:24646"/>
        <dbReference type="ChEBI" id="CHEBI:132124"/>
        <dbReference type="ChEBI" id="CHEBI:133980"/>
        <dbReference type="ChEBI" id="CHEBI:139511"/>
    </reaction>
</comment>
<dbReference type="InterPro" id="IPR012349">
    <property type="entry name" value="Split_barrel_FMN-bd"/>
</dbReference>
<dbReference type="Proteomes" id="UP001501138">
    <property type="component" value="Unassembled WGS sequence"/>
</dbReference>
<protein>
    <submittedName>
        <fullName evidence="4">Nitroreductase/quinone reductase family protein</fullName>
    </submittedName>
</protein>
<feature type="region of interest" description="Disordered" evidence="3">
    <location>
        <begin position="1"/>
        <end position="20"/>
    </location>
</feature>
<evidence type="ECO:0000313" key="4">
    <source>
        <dbReference type="EMBL" id="GAA1724782.1"/>
    </source>
</evidence>
<dbReference type="NCBIfam" id="TIGR00026">
    <property type="entry name" value="hi_GC_TIGR00026"/>
    <property type="match status" value="1"/>
</dbReference>
<comment type="caution">
    <text evidence="4">The sequence shown here is derived from an EMBL/GenBank/DDBJ whole genome shotgun (WGS) entry which is preliminary data.</text>
</comment>
<sequence length="162" mass="17631">MIAMVATEQARAPRPKGTPGALSLWMQRKANASTATKIRRKGGHMMGMDLLVLHTVGRRTGEPRENPLAWFDDGDGGRLVVASGGGSRHPGWYANLVAHPERAAVELHGSEPVPVTPHVLDDAERARVWSRIAAEAPTIDKHQRKSERQYPVVRLTPVQAGA</sequence>
<dbReference type="Pfam" id="PF04075">
    <property type="entry name" value="F420H2_quin_red"/>
    <property type="match status" value="1"/>
</dbReference>
<dbReference type="PANTHER" id="PTHR39428:SF1">
    <property type="entry name" value="F420H(2)-DEPENDENT QUINONE REDUCTASE RV1261C"/>
    <property type="match status" value="1"/>
</dbReference>
<proteinExistence type="inferred from homology"/>
<evidence type="ECO:0000256" key="1">
    <source>
        <dbReference type="ARBA" id="ARBA00008710"/>
    </source>
</evidence>
<keyword evidence="5" id="KW-1185">Reference proteome</keyword>
<dbReference type="EMBL" id="BAAAPM010000003">
    <property type="protein sequence ID" value="GAA1724782.1"/>
    <property type="molecule type" value="Genomic_DNA"/>
</dbReference>
<dbReference type="InterPro" id="IPR004378">
    <property type="entry name" value="F420H2_quin_Rdtase"/>
</dbReference>
<dbReference type="PANTHER" id="PTHR39428">
    <property type="entry name" value="F420H(2)-DEPENDENT QUINONE REDUCTASE RV1261C"/>
    <property type="match status" value="1"/>
</dbReference>
<gene>
    <name evidence="4" type="ORF">GCM10009809_20730</name>
</gene>
<reference evidence="5" key="1">
    <citation type="journal article" date="2019" name="Int. J. Syst. Evol. Microbiol.">
        <title>The Global Catalogue of Microorganisms (GCM) 10K type strain sequencing project: providing services to taxonomists for standard genome sequencing and annotation.</title>
        <authorList>
            <consortium name="The Broad Institute Genomics Platform"/>
            <consortium name="The Broad Institute Genome Sequencing Center for Infectious Disease"/>
            <person name="Wu L."/>
            <person name="Ma J."/>
        </authorList>
    </citation>
    <scope>NUCLEOTIDE SEQUENCE [LARGE SCALE GENOMIC DNA]</scope>
    <source>
        <strain evidence="5">JCM 15589</strain>
    </source>
</reference>
<evidence type="ECO:0000256" key="3">
    <source>
        <dbReference type="SAM" id="MobiDB-lite"/>
    </source>
</evidence>
<evidence type="ECO:0000256" key="2">
    <source>
        <dbReference type="ARBA" id="ARBA00049106"/>
    </source>
</evidence>
<dbReference type="Gene3D" id="2.30.110.10">
    <property type="entry name" value="Electron Transport, Fmn-binding Protein, Chain A"/>
    <property type="match status" value="1"/>
</dbReference>
<name>A0ABP4VF90_9MICO</name>
<dbReference type="SUPFAM" id="SSF50475">
    <property type="entry name" value="FMN-binding split barrel"/>
    <property type="match status" value="1"/>
</dbReference>
<comment type="similarity">
    <text evidence="1">Belongs to the F420H(2)-dependent quinone reductase family.</text>
</comment>
<organism evidence="4 5">
    <name type="scientific">Isoptericola hypogeus</name>
    <dbReference type="NCBI Taxonomy" id="300179"/>
    <lineage>
        <taxon>Bacteria</taxon>
        <taxon>Bacillati</taxon>
        <taxon>Actinomycetota</taxon>
        <taxon>Actinomycetes</taxon>
        <taxon>Micrococcales</taxon>
        <taxon>Promicromonosporaceae</taxon>
        <taxon>Isoptericola</taxon>
    </lineage>
</organism>